<dbReference type="InterPro" id="IPR029149">
    <property type="entry name" value="Creatin/AminoP/Spt16_N"/>
</dbReference>
<keyword evidence="3" id="KW-0378">Hydrolase</keyword>
<dbReference type="InterPro" id="IPR036005">
    <property type="entry name" value="Creatinase/aminopeptidase-like"/>
</dbReference>
<comment type="caution">
    <text evidence="3">The sequence shown here is derived from an EMBL/GenBank/DDBJ whole genome shotgun (WGS) entry which is preliminary data.</text>
</comment>
<feature type="domain" description="Creatinase N-terminal" evidence="2">
    <location>
        <begin position="30"/>
        <end position="162"/>
    </location>
</feature>
<feature type="domain" description="Peptidase M24" evidence="1">
    <location>
        <begin position="172"/>
        <end position="357"/>
    </location>
</feature>
<dbReference type="Gene3D" id="3.40.350.10">
    <property type="entry name" value="Creatinase/prolidase N-terminal domain"/>
    <property type="match status" value="1"/>
</dbReference>
<evidence type="ECO:0000313" key="4">
    <source>
        <dbReference type="Proteomes" id="UP000470246"/>
    </source>
</evidence>
<protein>
    <submittedName>
        <fullName evidence="3">Aminopeptidase P family protein</fullName>
    </submittedName>
</protein>
<dbReference type="PANTHER" id="PTHR46112:SF2">
    <property type="entry name" value="XAA-PRO AMINOPEPTIDASE P-RELATED"/>
    <property type="match status" value="1"/>
</dbReference>
<dbReference type="InterPro" id="IPR000587">
    <property type="entry name" value="Creatinase_N"/>
</dbReference>
<evidence type="ECO:0000259" key="2">
    <source>
        <dbReference type="Pfam" id="PF01321"/>
    </source>
</evidence>
<evidence type="ECO:0000313" key="3">
    <source>
        <dbReference type="EMBL" id="NEK58251.1"/>
    </source>
</evidence>
<dbReference type="EMBL" id="JAAGWF010000009">
    <property type="protein sequence ID" value="NEK58251.1"/>
    <property type="molecule type" value="Genomic_DNA"/>
</dbReference>
<gene>
    <name evidence="3" type="ORF">GCU56_10250</name>
</gene>
<dbReference type="SUPFAM" id="SSF55920">
    <property type="entry name" value="Creatinase/aminopeptidase"/>
    <property type="match status" value="1"/>
</dbReference>
<dbReference type="GO" id="GO:0004177">
    <property type="term" value="F:aminopeptidase activity"/>
    <property type="evidence" value="ECO:0007669"/>
    <property type="project" value="UniProtKB-KW"/>
</dbReference>
<proteinExistence type="predicted"/>
<keyword evidence="3" id="KW-0645">Protease</keyword>
<sequence>MSRPAAVASGPGGGVGREFPRFSEGEYARRWTAVRGLMERAGVDALLVHSGAPGPVHWLSGYLPRQPTWLLVLPGEPVLLLHFLNHVPTAQRLSVVPDVRCYWPSASRAVTELLGERGCAGGRIGVVGLSTSIPAAQFDQLRSALPDAEFTDLAGPYDQLRWIRSEEELDWFRASGRLLDEACDVLVAELRPGLTEHDVEALLHASFLPRGGHLGIAFIASTAMADPDRISPWQFATGRRLERGDVVITEITISWWGYGAQIHRPFAIGSDPTPLYRDLFAAASAGFGSVCAALRDGATSEDVLDAAAVIEEAGFDVFDSVVHGEGGKNPELGTRRTPHHPEPWTFAENQVVIVQPNPVTRDRTAGLQAGCAVRVGRDRAEPLHGWPLAFPTCAAD</sequence>
<dbReference type="PANTHER" id="PTHR46112">
    <property type="entry name" value="AMINOPEPTIDASE"/>
    <property type="match status" value="1"/>
</dbReference>
<reference evidence="3 4" key="1">
    <citation type="submission" date="2020-02" db="EMBL/GenBank/DDBJ databases">
        <title>Geodermatophilus sabuli CPCC 205279 I12A-02694.</title>
        <authorList>
            <person name="Jiang Z."/>
        </authorList>
    </citation>
    <scope>NUCLEOTIDE SEQUENCE [LARGE SCALE GENOMIC DNA]</scope>
    <source>
        <strain evidence="3 4">I12A-02694</strain>
    </source>
</reference>
<keyword evidence="4" id="KW-1185">Reference proteome</keyword>
<name>A0A7K3W044_9ACTN</name>
<dbReference type="InterPro" id="IPR050659">
    <property type="entry name" value="Peptidase_M24B"/>
</dbReference>
<dbReference type="Gene3D" id="3.90.230.10">
    <property type="entry name" value="Creatinase/methionine aminopeptidase superfamily"/>
    <property type="match status" value="1"/>
</dbReference>
<dbReference type="Proteomes" id="UP000470246">
    <property type="component" value="Unassembled WGS sequence"/>
</dbReference>
<dbReference type="InterPro" id="IPR000994">
    <property type="entry name" value="Pept_M24"/>
</dbReference>
<dbReference type="CDD" id="cd01066">
    <property type="entry name" value="APP_MetAP"/>
    <property type="match status" value="1"/>
</dbReference>
<dbReference type="SUPFAM" id="SSF53092">
    <property type="entry name" value="Creatinase/prolidase N-terminal domain"/>
    <property type="match status" value="1"/>
</dbReference>
<accession>A0A7K3W044</accession>
<dbReference type="Pfam" id="PF00557">
    <property type="entry name" value="Peptidase_M24"/>
    <property type="match status" value="1"/>
</dbReference>
<dbReference type="AlphaFoldDB" id="A0A7K3W044"/>
<evidence type="ECO:0000259" key="1">
    <source>
        <dbReference type="Pfam" id="PF00557"/>
    </source>
</evidence>
<dbReference type="RefSeq" id="WP_163481609.1">
    <property type="nucleotide sequence ID" value="NZ_JAAGWF010000009.1"/>
</dbReference>
<dbReference type="Pfam" id="PF01321">
    <property type="entry name" value="Creatinase_N"/>
    <property type="match status" value="1"/>
</dbReference>
<organism evidence="3 4">
    <name type="scientific">Geodermatophilus sabuli</name>
    <dbReference type="NCBI Taxonomy" id="1564158"/>
    <lineage>
        <taxon>Bacteria</taxon>
        <taxon>Bacillati</taxon>
        <taxon>Actinomycetota</taxon>
        <taxon>Actinomycetes</taxon>
        <taxon>Geodermatophilales</taxon>
        <taxon>Geodermatophilaceae</taxon>
        <taxon>Geodermatophilus</taxon>
    </lineage>
</organism>
<keyword evidence="3" id="KW-0031">Aminopeptidase</keyword>